<dbReference type="InterPro" id="IPR001452">
    <property type="entry name" value="SH3_domain"/>
</dbReference>
<dbReference type="CDD" id="cd12019">
    <property type="entry name" value="SH3_Tks5_4"/>
    <property type="match status" value="1"/>
</dbReference>
<name>A0A9Q1FTL2_SYNKA</name>
<dbReference type="EMBL" id="JAINUF010000004">
    <property type="protein sequence ID" value="KAJ8365789.1"/>
    <property type="molecule type" value="Genomic_DNA"/>
</dbReference>
<evidence type="ECO:0000256" key="2">
    <source>
        <dbReference type="ARBA" id="ARBA00004496"/>
    </source>
</evidence>
<dbReference type="FunFam" id="2.30.30.40:FF:000059">
    <property type="entry name" value="SH3 and PX domain-containing protein 2A"/>
    <property type="match status" value="1"/>
</dbReference>
<comment type="caution">
    <text evidence="14">The sequence shown here is derived from an EMBL/GenBank/DDBJ whole genome shotgun (WGS) entry which is preliminary data.</text>
</comment>
<evidence type="ECO:0000256" key="6">
    <source>
        <dbReference type="ARBA" id="ARBA00022553"/>
    </source>
</evidence>
<dbReference type="CDD" id="cd12077">
    <property type="entry name" value="SH3_Tks5_2"/>
    <property type="match status" value="1"/>
</dbReference>
<feature type="domain" description="SH3" evidence="13">
    <location>
        <begin position="699"/>
        <end position="758"/>
    </location>
</feature>
<dbReference type="FunFam" id="2.30.30.40:FF:000031">
    <property type="entry name" value="SH3 and PX domain-containing protein 2A"/>
    <property type="match status" value="1"/>
</dbReference>
<comment type="subcellular location">
    <subcellularLocation>
        <location evidence="1">Cell projection</location>
        <location evidence="1">Podosome</location>
    </subcellularLocation>
    <subcellularLocation>
        <location evidence="2">Cytoplasm</location>
    </subcellularLocation>
</comment>
<evidence type="ECO:0000259" key="13">
    <source>
        <dbReference type="PROSITE" id="PS50002"/>
    </source>
</evidence>
<dbReference type="GO" id="GO:0005737">
    <property type="term" value="C:cytoplasm"/>
    <property type="evidence" value="ECO:0007669"/>
    <property type="project" value="UniProtKB-SubCell"/>
</dbReference>
<evidence type="ECO:0000256" key="3">
    <source>
        <dbReference type="ARBA" id="ARBA00009628"/>
    </source>
</evidence>
<dbReference type="InterPro" id="IPR051228">
    <property type="entry name" value="NADPH_Oxidase/PX-Domain"/>
</dbReference>
<dbReference type="SMART" id="SM00326">
    <property type="entry name" value="SH3"/>
    <property type="match status" value="5"/>
</dbReference>
<dbReference type="CDD" id="cd12074">
    <property type="entry name" value="SH3_Tks5_1"/>
    <property type="match status" value="1"/>
</dbReference>
<feature type="region of interest" description="Disordered" evidence="12">
    <location>
        <begin position="758"/>
        <end position="819"/>
    </location>
</feature>
<evidence type="ECO:0000256" key="1">
    <source>
        <dbReference type="ARBA" id="ARBA00004188"/>
    </source>
</evidence>
<dbReference type="AlphaFoldDB" id="A0A9Q1FTL2"/>
<dbReference type="PANTHER" id="PTHR15706">
    <property type="entry name" value="SH3 MULTIPLE DOMAIN"/>
    <property type="match status" value="1"/>
</dbReference>
<dbReference type="CDD" id="cd12020">
    <property type="entry name" value="SH3_Tks5_5"/>
    <property type="match status" value="1"/>
</dbReference>
<feature type="compositionally biased region" description="Polar residues" evidence="12">
    <location>
        <begin position="758"/>
        <end position="781"/>
    </location>
</feature>
<dbReference type="PANTHER" id="PTHR15706:SF2">
    <property type="entry name" value="SH3 AND PX DOMAIN-CONTAINING PROTEIN 2A"/>
    <property type="match status" value="1"/>
</dbReference>
<dbReference type="SUPFAM" id="SSF50044">
    <property type="entry name" value="SH3-domain"/>
    <property type="match status" value="5"/>
</dbReference>
<protein>
    <recommendedName>
        <fullName evidence="10">SH3 and PX domain-containing protein 2A</fullName>
    </recommendedName>
</protein>
<evidence type="ECO:0000256" key="10">
    <source>
        <dbReference type="ARBA" id="ARBA00072115"/>
    </source>
</evidence>
<proteinExistence type="inferred from homology"/>
<evidence type="ECO:0000256" key="12">
    <source>
        <dbReference type="SAM" id="MobiDB-lite"/>
    </source>
</evidence>
<evidence type="ECO:0000256" key="7">
    <source>
        <dbReference type="ARBA" id="ARBA00022737"/>
    </source>
</evidence>
<evidence type="ECO:0000313" key="15">
    <source>
        <dbReference type="Proteomes" id="UP001152622"/>
    </source>
</evidence>
<feature type="domain" description="SH3" evidence="13">
    <location>
        <begin position="339"/>
        <end position="398"/>
    </location>
</feature>
<dbReference type="InterPro" id="IPR036028">
    <property type="entry name" value="SH3-like_dom_sf"/>
</dbReference>
<dbReference type="InterPro" id="IPR035454">
    <property type="entry name" value="SH3PXD2A_SH3_5"/>
</dbReference>
<feature type="domain" description="SH3" evidence="13">
    <location>
        <begin position="60"/>
        <end position="119"/>
    </location>
</feature>
<evidence type="ECO:0000256" key="8">
    <source>
        <dbReference type="ARBA" id="ARBA00022949"/>
    </source>
</evidence>
<feature type="domain" description="SH3" evidence="13">
    <location>
        <begin position="160"/>
        <end position="219"/>
    </location>
</feature>
<feature type="domain" description="SH3" evidence="13">
    <location>
        <begin position="934"/>
        <end position="995"/>
    </location>
</feature>
<feature type="compositionally biased region" description="Low complexity" evidence="12">
    <location>
        <begin position="529"/>
        <end position="544"/>
    </location>
</feature>
<dbReference type="Pfam" id="PF00018">
    <property type="entry name" value="SH3_1"/>
    <property type="match status" value="3"/>
</dbReference>
<dbReference type="PROSITE" id="PS50002">
    <property type="entry name" value="SH3"/>
    <property type="match status" value="5"/>
</dbReference>
<comment type="similarity">
    <text evidence="3">Belongs to the SH3PXD2 family.</text>
</comment>
<accession>A0A9Q1FTL2</accession>
<feature type="compositionally biased region" description="Basic and acidic residues" evidence="12">
    <location>
        <begin position="474"/>
        <end position="483"/>
    </location>
</feature>
<dbReference type="InterPro" id="IPR035452">
    <property type="entry name" value="SH3PXD2A_SH3_2"/>
</dbReference>
<dbReference type="Gene3D" id="2.30.30.40">
    <property type="entry name" value="SH3 Domains"/>
    <property type="match status" value="5"/>
</dbReference>
<feature type="compositionally biased region" description="Polar residues" evidence="12">
    <location>
        <begin position="667"/>
        <end position="690"/>
    </location>
</feature>
<dbReference type="Proteomes" id="UP001152622">
    <property type="component" value="Chromosome 4"/>
</dbReference>
<evidence type="ECO:0000256" key="9">
    <source>
        <dbReference type="ARBA" id="ARBA00023273"/>
    </source>
</evidence>
<keyword evidence="5" id="KW-0963">Cytoplasm</keyword>
<dbReference type="InterPro" id="IPR035450">
    <property type="entry name" value="SH3PXD2A_SH3_1"/>
</dbReference>
<feature type="compositionally biased region" description="Polar residues" evidence="12">
    <location>
        <begin position="789"/>
        <end position="800"/>
    </location>
</feature>
<dbReference type="GO" id="GO:0002102">
    <property type="term" value="C:podosome"/>
    <property type="evidence" value="ECO:0007669"/>
    <property type="project" value="UniProtKB-SubCell"/>
</dbReference>
<dbReference type="InterPro" id="IPR035453">
    <property type="entry name" value="SH3PXD2A_SH3_4"/>
</dbReference>
<dbReference type="FunFam" id="2.30.30.40:FF:000141">
    <property type="entry name" value="SH3 and PX domain-containing protein 2A"/>
    <property type="match status" value="1"/>
</dbReference>
<feature type="region of interest" description="Disordered" evidence="12">
    <location>
        <begin position="311"/>
        <end position="337"/>
    </location>
</feature>
<evidence type="ECO:0000256" key="4">
    <source>
        <dbReference type="ARBA" id="ARBA00022443"/>
    </source>
</evidence>
<keyword evidence="9" id="KW-0966">Cell projection</keyword>
<sequence>MQAGCVRGLMTVSEQRECLLGFCGTSSSTPSLIMSLFCCFFFRDFGTSKRKSGIDSSDPMVLEQYVVVANYEKQETSEISLQAGELVDVIEKSESGWWFVSTAEEQGWVPATYLDSQNGTRDDLELSTSRAGEVTKRRKAHLKRLDRRWTLGGIVNRQQSREEKYTAVQPYSSQGKDEIGFEKGVTVEVIQKNLEGWWYIRHQGKEGWAPASYLKKTKEDFSARKKTLTGPVEIIGNIMEISNLLNKKTASEKDAQTDNEPDEPHVAKKEISLPIPCEDPGTGPALLDVKGRAEPGSPAVARIAPHRVEIGSPNLRQKPPPRREASMGFQLPKPPEPPTVEAEYYTIAEFQSCISDGISFRGGQKADVIEKNSGGWWYVQIGEMEGWAPCSYIDKRKKPNLNRRTSTLTRPKVPPPAPPIKKQDSEESAPPSSPASKAPESPSRPVYEEPEYDVPAVGSELEPELDSLPGECALDAKDEDAVPEKCSQPPSLQTASFKVGESTEDVTKEEESIYENDGFRPCGEDTPSSKESSGDSDSPKTSSSLTARKALAFRSSLGGGKAAQKVQPELARSQSLTKAEEANPRSSSDESARAATKQAGLKKDAEHKMGQSPSTKPKPVVRPKPLLAKTEPQGPDKMDISTLRRQLRPTGQLKHGPKASRGEDSETASVISSEDSVCSRSTSDLSSIYSKGSRGDSDFEGSFYRTTDSYEKVQDSEISFAAGVEVEVLEKQESGWWYIRCGDSEGWAPTYYLEPARSQSDTAGSESDGTPTKQGSMSKSNSLEKNEQRVQALNNQNMRRSTPPIPSKPPGGLGKPTGLVNSAVKLRNGVRQLAVRPQSVFVSAPIKDTNIFTGSLRRNESLTSTDHLKSGAAVRRNSSFSVVRPQVADVKLRQPDKAGTGSNDALSQVAQRNGIPVSTVKPKPIEKSHLIHNNLKEVYMSIADYRGDEETMGFPEGTSLEVLERNPNGWWYCQVLDNARPQKGWVPSNYLERKK</sequence>
<evidence type="ECO:0000256" key="11">
    <source>
        <dbReference type="PROSITE-ProRule" id="PRU00192"/>
    </source>
</evidence>
<gene>
    <name evidence="14" type="ORF">SKAU_G00146200</name>
</gene>
<keyword evidence="6" id="KW-0597">Phosphoprotein</keyword>
<keyword evidence="7" id="KW-0677">Repeat</keyword>
<organism evidence="14 15">
    <name type="scientific">Synaphobranchus kaupii</name>
    <name type="common">Kaup's arrowtooth eel</name>
    <dbReference type="NCBI Taxonomy" id="118154"/>
    <lineage>
        <taxon>Eukaryota</taxon>
        <taxon>Metazoa</taxon>
        <taxon>Chordata</taxon>
        <taxon>Craniata</taxon>
        <taxon>Vertebrata</taxon>
        <taxon>Euteleostomi</taxon>
        <taxon>Actinopterygii</taxon>
        <taxon>Neopterygii</taxon>
        <taxon>Teleostei</taxon>
        <taxon>Anguilliformes</taxon>
        <taxon>Synaphobranchidae</taxon>
        <taxon>Synaphobranchus</taxon>
    </lineage>
</organism>
<dbReference type="FunFam" id="2.30.30.40:FF:000042">
    <property type="entry name" value="SH3 and PX domain-containing protein 2A"/>
    <property type="match status" value="1"/>
</dbReference>
<reference evidence="14" key="1">
    <citation type="journal article" date="2023" name="Science">
        <title>Genome structures resolve the early diversification of teleost fishes.</title>
        <authorList>
            <person name="Parey E."/>
            <person name="Louis A."/>
            <person name="Montfort J."/>
            <person name="Bouchez O."/>
            <person name="Roques C."/>
            <person name="Iampietro C."/>
            <person name="Lluch J."/>
            <person name="Castinel A."/>
            <person name="Donnadieu C."/>
            <person name="Desvignes T."/>
            <person name="Floi Bucao C."/>
            <person name="Jouanno E."/>
            <person name="Wen M."/>
            <person name="Mejri S."/>
            <person name="Dirks R."/>
            <person name="Jansen H."/>
            <person name="Henkel C."/>
            <person name="Chen W.J."/>
            <person name="Zahm M."/>
            <person name="Cabau C."/>
            <person name="Klopp C."/>
            <person name="Thompson A.W."/>
            <person name="Robinson-Rechavi M."/>
            <person name="Braasch I."/>
            <person name="Lecointre G."/>
            <person name="Bobe J."/>
            <person name="Postlethwait J.H."/>
            <person name="Berthelot C."/>
            <person name="Roest Crollius H."/>
            <person name="Guiguen Y."/>
        </authorList>
    </citation>
    <scope>NUCLEOTIDE SEQUENCE</scope>
    <source>
        <strain evidence="14">WJC10195</strain>
    </source>
</reference>
<feature type="compositionally biased region" description="Low complexity" evidence="12">
    <location>
        <begin position="428"/>
        <end position="443"/>
    </location>
</feature>
<evidence type="ECO:0000313" key="14">
    <source>
        <dbReference type="EMBL" id="KAJ8365789.1"/>
    </source>
</evidence>
<keyword evidence="8" id="KW-0965">Cell junction</keyword>
<dbReference type="Pfam" id="PF07653">
    <property type="entry name" value="SH3_2"/>
    <property type="match status" value="1"/>
</dbReference>
<keyword evidence="4 11" id="KW-0728">SH3 domain</keyword>
<dbReference type="FunFam" id="2.30.30.40:FF:000020">
    <property type="entry name" value="SH3 and PX domain-containing protein 2A"/>
    <property type="match status" value="1"/>
</dbReference>
<feature type="compositionally biased region" description="Basic and acidic residues" evidence="12">
    <location>
        <begin position="578"/>
        <end position="592"/>
    </location>
</feature>
<dbReference type="OrthoDB" id="10255964at2759"/>
<keyword evidence="15" id="KW-1185">Reference proteome</keyword>
<evidence type="ECO:0000256" key="5">
    <source>
        <dbReference type="ARBA" id="ARBA00022490"/>
    </source>
</evidence>
<feature type="region of interest" description="Disordered" evidence="12">
    <location>
        <begin position="398"/>
        <end position="703"/>
    </location>
</feature>